<evidence type="ECO:0000256" key="4">
    <source>
        <dbReference type="ARBA" id="ARBA00023118"/>
    </source>
</evidence>
<dbReference type="InterPro" id="IPR009079">
    <property type="entry name" value="4_helix_cytokine-like_core"/>
</dbReference>
<name>A0A3N0Y2W2_ANAGA</name>
<keyword evidence="2" id="KW-0202">Cytokine</keyword>
<keyword evidence="3" id="KW-0964">Secreted</keyword>
<keyword evidence="5" id="KW-1015">Disulfide bond</keyword>
<dbReference type="Proteomes" id="UP000281406">
    <property type="component" value="Unassembled WGS sequence"/>
</dbReference>
<dbReference type="InterPro" id="IPR000471">
    <property type="entry name" value="Interferon_alpha/beta/delta"/>
</dbReference>
<comment type="caution">
    <text evidence="6">The sequence shown here is derived from an EMBL/GenBank/DDBJ whole genome shotgun (WGS) entry which is preliminary data.</text>
</comment>
<evidence type="ECO:0000256" key="1">
    <source>
        <dbReference type="ARBA" id="ARBA00004613"/>
    </source>
</evidence>
<evidence type="ECO:0000313" key="7">
    <source>
        <dbReference type="Proteomes" id="UP000281406"/>
    </source>
</evidence>
<dbReference type="GO" id="GO:0005125">
    <property type="term" value="F:cytokine activity"/>
    <property type="evidence" value="ECO:0007669"/>
    <property type="project" value="UniProtKB-KW"/>
</dbReference>
<accession>A0A3N0Y2W2</accession>
<dbReference type="Pfam" id="PF00143">
    <property type="entry name" value="Interferon"/>
    <property type="match status" value="1"/>
</dbReference>
<dbReference type="PANTHER" id="PTHR11691:SF62">
    <property type="entry name" value="INTERFERON PHI 2-RELATED"/>
    <property type="match status" value="1"/>
</dbReference>
<dbReference type="GO" id="GO:0051607">
    <property type="term" value="P:defense response to virus"/>
    <property type="evidence" value="ECO:0007669"/>
    <property type="project" value="UniProtKB-KW"/>
</dbReference>
<evidence type="ECO:0000313" key="6">
    <source>
        <dbReference type="EMBL" id="ROL27901.1"/>
    </source>
</evidence>
<dbReference type="AlphaFoldDB" id="A0A3N0Y2W2"/>
<dbReference type="GO" id="GO:0005615">
    <property type="term" value="C:extracellular space"/>
    <property type="evidence" value="ECO:0007669"/>
    <property type="project" value="UniProtKB-KW"/>
</dbReference>
<protein>
    <submittedName>
        <fullName evidence="6">Uncharacterized protein</fullName>
    </submittedName>
</protein>
<keyword evidence="4" id="KW-0051">Antiviral defense</keyword>
<organism evidence="6 7">
    <name type="scientific">Anabarilius grahami</name>
    <name type="common">Kanglang fish</name>
    <name type="synonym">Barilius grahami</name>
    <dbReference type="NCBI Taxonomy" id="495550"/>
    <lineage>
        <taxon>Eukaryota</taxon>
        <taxon>Metazoa</taxon>
        <taxon>Chordata</taxon>
        <taxon>Craniata</taxon>
        <taxon>Vertebrata</taxon>
        <taxon>Euteleostomi</taxon>
        <taxon>Actinopterygii</taxon>
        <taxon>Neopterygii</taxon>
        <taxon>Teleostei</taxon>
        <taxon>Ostariophysi</taxon>
        <taxon>Cypriniformes</taxon>
        <taxon>Xenocyprididae</taxon>
        <taxon>Xenocypridinae</taxon>
        <taxon>Xenocypridinae incertae sedis</taxon>
        <taxon>Anabarilius</taxon>
    </lineage>
</organism>
<dbReference type="SUPFAM" id="SSF47266">
    <property type="entry name" value="4-helical cytokines"/>
    <property type="match status" value="1"/>
</dbReference>
<gene>
    <name evidence="6" type="ORF">DPX16_11031</name>
</gene>
<dbReference type="OrthoDB" id="8922121at2759"/>
<reference evidence="6 7" key="1">
    <citation type="submission" date="2018-10" db="EMBL/GenBank/DDBJ databases">
        <title>Genome assembly for a Yunnan-Guizhou Plateau 3E fish, Anabarilius grahami (Regan), and its evolutionary and genetic applications.</title>
        <authorList>
            <person name="Jiang W."/>
        </authorList>
    </citation>
    <scope>NUCLEOTIDE SEQUENCE [LARGE SCALE GENOMIC DNA]</scope>
    <source>
        <strain evidence="6">AG-KIZ</strain>
        <tissue evidence="6">Muscle</tissue>
    </source>
</reference>
<keyword evidence="7" id="KW-1185">Reference proteome</keyword>
<proteinExistence type="predicted"/>
<evidence type="ECO:0000256" key="5">
    <source>
        <dbReference type="ARBA" id="ARBA00023157"/>
    </source>
</evidence>
<dbReference type="EMBL" id="RJVU01053643">
    <property type="protein sequence ID" value="ROL27901.1"/>
    <property type="molecule type" value="Genomic_DNA"/>
</dbReference>
<evidence type="ECO:0000256" key="3">
    <source>
        <dbReference type="ARBA" id="ARBA00022525"/>
    </source>
</evidence>
<dbReference type="Gene3D" id="1.20.1250.10">
    <property type="match status" value="1"/>
</dbReference>
<evidence type="ECO:0000256" key="2">
    <source>
        <dbReference type="ARBA" id="ARBA00022514"/>
    </source>
</evidence>
<comment type="subcellular location">
    <subcellularLocation>
        <location evidence="1">Secreted</location>
    </subcellularLocation>
</comment>
<dbReference type="GO" id="GO:0005126">
    <property type="term" value="F:cytokine receptor binding"/>
    <property type="evidence" value="ECO:0007669"/>
    <property type="project" value="InterPro"/>
</dbReference>
<dbReference type="PANTHER" id="PTHR11691">
    <property type="entry name" value="TYPE I INTERFERON"/>
    <property type="match status" value="1"/>
</dbReference>
<sequence>MPTKCILRRTLVKETHSLLENMGGLFPRKCLEENIKITFPKSALQSNDSSQNIGVAKAVYKIMEHIDFLFANDSYPESWDQMKVEDFQNIVHRLTGEKKFFMGRTHRPVDDFPARDVALKTFFDQLATLLRDKKRKIKQSLEHIGRVIATLPALIHAIGCKDGQGVFLLLPRTEPYRQSKLYANCQSSLTIVILTEL</sequence>